<dbReference type="FunFam" id="3.10.580.10:FF:000001">
    <property type="entry name" value="Putative metal transporter CNNM3 isoform 2"/>
    <property type="match status" value="1"/>
</dbReference>
<keyword evidence="8" id="KW-0406">Ion transport</keyword>
<dbReference type="Pfam" id="PF00571">
    <property type="entry name" value="CBS"/>
    <property type="match status" value="1"/>
</dbReference>
<feature type="compositionally biased region" description="Low complexity" evidence="14">
    <location>
        <begin position="804"/>
        <end position="817"/>
    </location>
</feature>
<feature type="transmembrane region" description="Helical" evidence="13">
    <location>
        <begin position="278"/>
        <end position="299"/>
    </location>
</feature>
<evidence type="ECO:0000256" key="10">
    <source>
        <dbReference type="ARBA" id="ARBA00023136"/>
    </source>
</evidence>
<dbReference type="Pfam" id="PF25562">
    <property type="entry name" value="CNBH_CNNM2_C"/>
    <property type="match status" value="1"/>
</dbReference>
<sequence>MAAEWSGQQGYVLTVIICLWSVVGGRTDAAAAAAAGARGGAAGSGARGSGGQSQVLGMRLERSDKPASTNDDGVIQVTEESTVQLRFYGLRLHSGAWTQIRFTELTGGGGGGGGAEEEQEEQEEQEEAVAAARGGSGAMDAPDGTCADFTKDISVGTFMNVSSRGTSGLVTVRVKPLRKSEPLKMYALCTPSPDGSRWLLLEDSDGRVLVLEEKKSLLPMWLQVILISCLLVLSGMFSGLNLGLMALDPMELRIVQSCGTDKEKKYARKIEPIRRKGNYLLCSLLLGNVLVNTTLTILLDDLIGSGLGAVVASTVGIVIFGEIVPQALCSRHGLAVGASTILVTKFFMFLTFPLSFPVSKLLDILLGQEMGTVYNREKLVEMLKVTEPYNDLVKEELNMIQGALELRTKTVEDVMTPLSNCFMIQADAVLDFNTMSEIMESGYTRIPVYDEERSNIVDILYVKDLAFVDPDDCTNLKTITKFYNHPVHFVFHDTKLDAMLEEFKKGKSHLAIVQKVNNEGEGDPFYEVLGLVTLEDVIEEIIKSEILDESDLYTDNRNRKKVDPNKNKRDFSAFKQDSDSKVKISPQLMLAAHRFLATEVSLFSPFQITEKVLLRILKHPDVIQELRFNENDKRSLQHFLYQRGKPVDYFVLILQGRVEVEAGTENMKFETGPFSYYGVMALSTPSLEFRSPLHGGNLNRSASLSCTERPPESGSVGGSSTQIPGTPFQYVPDFCVRALTDLQFVKITRAHYQNALLASRLDSSPQSPDGSNTRLDTSASLPPVTPPGLRTPLPLATPPAKRQASSAQPTPPSSCSALTQTTSSIRRPSQSLPQATPPASNHAPISQTPPSAVGTVPCGLNPHLSLSSKSQTSPTTAAPDNGPEETATLLGEQQNCLGPRRLSYTQAHPHPHVHTISHAHTESTI</sequence>
<dbReference type="CDD" id="cd04590">
    <property type="entry name" value="CBS_pair_CorC_HlyC_assoc"/>
    <property type="match status" value="1"/>
</dbReference>
<dbReference type="PROSITE" id="PS51371">
    <property type="entry name" value="CBS"/>
    <property type="match status" value="2"/>
</dbReference>
<evidence type="ECO:0000256" key="3">
    <source>
        <dbReference type="ARBA" id="ARBA00022448"/>
    </source>
</evidence>
<feature type="transmembrane region" description="Helical" evidence="13">
    <location>
        <begin position="336"/>
        <end position="356"/>
    </location>
</feature>
<feature type="region of interest" description="Disordered" evidence="14">
    <location>
        <begin position="103"/>
        <end position="141"/>
    </location>
</feature>
<dbReference type="InterPro" id="IPR044751">
    <property type="entry name" value="Ion_transp-like_CBS"/>
</dbReference>
<evidence type="ECO:0000256" key="1">
    <source>
        <dbReference type="ARBA" id="ARBA00004651"/>
    </source>
</evidence>
<evidence type="ECO:0000256" key="7">
    <source>
        <dbReference type="ARBA" id="ARBA00022989"/>
    </source>
</evidence>
<dbReference type="Gene3D" id="3.10.580.10">
    <property type="entry name" value="CBS-domain"/>
    <property type="match status" value="1"/>
</dbReference>
<evidence type="ECO:0000259" key="17">
    <source>
        <dbReference type="PROSITE" id="PS51846"/>
    </source>
</evidence>
<dbReference type="GO" id="GO:0005886">
    <property type="term" value="C:plasma membrane"/>
    <property type="evidence" value="ECO:0007669"/>
    <property type="project" value="UniProtKB-SubCell"/>
</dbReference>
<evidence type="ECO:0000256" key="12">
    <source>
        <dbReference type="PROSITE-ProRule" id="PRU01193"/>
    </source>
</evidence>
<feature type="domain" description="CNNM transmembrane" evidence="17">
    <location>
        <begin position="216"/>
        <end position="396"/>
    </location>
</feature>
<feature type="compositionally biased region" description="Polar residues" evidence="14">
    <location>
        <begin position="761"/>
        <end position="780"/>
    </location>
</feature>
<evidence type="ECO:0000256" key="5">
    <source>
        <dbReference type="ARBA" id="ARBA00022692"/>
    </source>
</evidence>
<keyword evidence="4" id="KW-1003">Cell membrane</keyword>
<dbReference type="Gene3D" id="2.60.120.10">
    <property type="entry name" value="Jelly Rolls"/>
    <property type="match status" value="1"/>
</dbReference>
<dbReference type="Pfam" id="PF25511">
    <property type="entry name" value="Ig_CNNM4_N"/>
    <property type="match status" value="1"/>
</dbReference>
<keyword evidence="19" id="KW-1185">Reference proteome</keyword>
<dbReference type="PANTHER" id="PTHR12064">
    <property type="entry name" value="METAL TRANSPORTER CNNM"/>
    <property type="match status" value="1"/>
</dbReference>
<keyword evidence="15" id="KW-0732">Signal</keyword>
<feature type="compositionally biased region" description="Acidic residues" evidence="14">
    <location>
        <begin position="115"/>
        <end position="127"/>
    </location>
</feature>
<comment type="subcellular location">
    <subcellularLocation>
        <location evidence="1 13">Cell membrane</location>
        <topology evidence="1 13">Multi-pass membrane protein</topology>
    </subcellularLocation>
</comment>
<evidence type="ECO:0000256" key="9">
    <source>
        <dbReference type="ARBA" id="ARBA00023122"/>
    </source>
</evidence>
<feature type="region of interest" description="Disordered" evidence="14">
    <location>
        <begin position="902"/>
        <end position="925"/>
    </location>
</feature>
<dbReference type="AlphaFoldDB" id="A0AA88J7D7"/>
<evidence type="ECO:0000313" key="19">
    <source>
        <dbReference type="Proteomes" id="UP001187415"/>
    </source>
</evidence>
<feature type="signal peptide" evidence="15">
    <location>
        <begin position="1"/>
        <end position="25"/>
    </location>
</feature>
<keyword evidence="9 11" id="KW-0129">CBS domain</keyword>
<evidence type="ECO:0000256" key="8">
    <source>
        <dbReference type="ARBA" id="ARBA00023065"/>
    </source>
</evidence>
<feature type="region of interest" description="Disordered" evidence="14">
    <location>
        <begin position="761"/>
        <end position="884"/>
    </location>
</feature>
<feature type="transmembrane region" description="Helical" evidence="13">
    <location>
        <begin position="305"/>
        <end position="324"/>
    </location>
</feature>
<proteinExistence type="inferred from homology"/>
<dbReference type="InterPro" id="IPR045095">
    <property type="entry name" value="ACDP"/>
</dbReference>
<comment type="similarity">
    <text evidence="2 13">Belongs to the ACDP family.</text>
</comment>
<feature type="transmembrane region" description="Helical" evidence="13">
    <location>
        <begin position="220"/>
        <end position="244"/>
    </location>
</feature>
<feature type="chain" id="PRO_5041639193" description="Metal transporter" evidence="15">
    <location>
        <begin position="26"/>
        <end position="925"/>
    </location>
</feature>
<reference evidence="18" key="1">
    <citation type="submission" date="2023-07" db="EMBL/GenBank/DDBJ databases">
        <title>Chromosome-level Genome Assembly of Striped Snakehead (Channa striata).</title>
        <authorList>
            <person name="Liu H."/>
        </authorList>
    </citation>
    <scope>NUCLEOTIDE SEQUENCE</scope>
    <source>
        <strain evidence="18">Gz</strain>
        <tissue evidence="18">Muscle</tissue>
    </source>
</reference>
<dbReference type="GO" id="GO:0015081">
    <property type="term" value="F:sodium ion transmembrane transporter activity"/>
    <property type="evidence" value="ECO:0007669"/>
    <property type="project" value="TreeGrafter"/>
</dbReference>
<dbReference type="InterPro" id="IPR014710">
    <property type="entry name" value="RmlC-like_jellyroll"/>
</dbReference>
<dbReference type="PANTHER" id="PTHR12064:SF26">
    <property type="entry name" value="METAL TRANSPORTER CNNM4"/>
    <property type="match status" value="1"/>
</dbReference>
<dbReference type="GO" id="GO:0010960">
    <property type="term" value="P:magnesium ion homeostasis"/>
    <property type="evidence" value="ECO:0007669"/>
    <property type="project" value="InterPro"/>
</dbReference>
<feature type="domain" description="CBS" evidence="16">
    <location>
        <begin position="415"/>
        <end position="478"/>
    </location>
</feature>
<gene>
    <name evidence="18" type="ORF">Q5P01_024126</name>
</gene>
<evidence type="ECO:0000256" key="6">
    <source>
        <dbReference type="ARBA" id="ARBA00022737"/>
    </source>
</evidence>
<evidence type="ECO:0000256" key="13">
    <source>
        <dbReference type="RuleBase" id="RU369091"/>
    </source>
</evidence>
<keyword evidence="5 12" id="KW-0812">Transmembrane</keyword>
<comment type="caution">
    <text evidence="18">The sequence shown here is derived from an EMBL/GenBank/DDBJ whole genome shotgun (WGS) entry which is preliminary data.</text>
</comment>
<evidence type="ECO:0000313" key="18">
    <source>
        <dbReference type="EMBL" id="KAK2818565.1"/>
    </source>
</evidence>
<organism evidence="18 19">
    <name type="scientific">Channa striata</name>
    <name type="common">Snakehead murrel</name>
    <name type="synonym">Ophicephalus striatus</name>
    <dbReference type="NCBI Taxonomy" id="64152"/>
    <lineage>
        <taxon>Eukaryota</taxon>
        <taxon>Metazoa</taxon>
        <taxon>Chordata</taxon>
        <taxon>Craniata</taxon>
        <taxon>Vertebrata</taxon>
        <taxon>Euteleostomi</taxon>
        <taxon>Actinopterygii</taxon>
        <taxon>Neopterygii</taxon>
        <taxon>Teleostei</taxon>
        <taxon>Neoteleostei</taxon>
        <taxon>Acanthomorphata</taxon>
        <taxon>Anabantaria</taxon>
        <taxon>Anabantiformes</taxon>
        <taxon>Channoidei</taxon>
        <taxon>Channidae</taxon>
        <taxon>Channa</taxon>
    </lineage>
</organism>
<dbReference type="GO" id="GO:0015095">
    <property type="term" value="F:magnesium ion transmembrane transporter activity"/>
    <property type="evidence" value="ECO:0007669"/>
    <property type="project" value="TreeGrafter"/>
</dbReference>
<feature type="compositionally biased region" description="Polar residues" evidence="14">
    <location>
        <begin position="818"/>
        <end position="850"/>
    </location>
</feature>
<dbReference type="PROSITE" id="PS51846">
    <property type="entry name" value="CNNM"/>
    <property type="match status" value="1"/>
</dbReference>
<feature type="region of interest" description="Disordered" evidence="14">
    <location>
        <begin position="700"/>
        <end position="723"/>
    </location>
</feature>
<evidence type="ECO:0000256" key="4">
    <source>
        <dbReference type="ARBA" id="ARBA00022475"/>
    </source>
</evidence>
<dbReference type="Proteomes" id="UP001187415">
    <property type="component" value="Unassembled WGS sequence"/>
</dbReference>
<evidence type="ECO:0000256" key="15">
    <source>
        <dbReference type="SAM" id="SignalP"/>
    </source>
</evidence>
<feature type="domain" description="CBS" evidence="16">
    <location>
        <begin position="483"/>
        <end position="549"/>
    </location>
</feature>
<keyword evidence="7 12" id="KW-1133">Transmembrane helix</keyword>
<dbReference type="SUPFAM" id="SSF54631">
    <property type="entry name" value="CBS-domain pair"/>
    <property type="match status" value="1"/>
</dbReference>
<keyword evidence="3" id="KW-0813">Transport</keyword>
<comment type="function">
    <text evidence="13">Metal transporter.</text>
</comment>
<dbReference type="InterPro" id="IPR057492">
    <property type="entry name" value="Ig_CNNM1/2/4_N"/>
</dbReference>
<dbReference type="InterPro" id="IPR000644">
    <property type="entry name" value="CBS_dom"/>
</dbReference>
<name>A0AA88J7D7_CHASR</name>
<dbReference type="InterPro" id="IPR046342">
    <property type="entry name" value="CBS_dom_sf"/>
</dbReference>
<keyword evidence="6" id="KW-0677">Repeat</keyword>
<accession>A0AA88J7D7</accession>
<feature type="compositionally biased region" description="Polar residues" evidence="14">
    <location>
        <begin position="864"/>
        <end position="878"/>
    </location>
</feature>
<dbReference type="EMBL" id="JAUPFM010000020">
    <property type="protein sequence ID" value="KAK2818565.1"/>
    <property type="molecule type" value="Genomic_DNA"/>
</dbReference>
<protein>
    <recommendedName>
        <fullName evidence="13">Metal transporter</fullName>
    </recommendedName>
</protein>
<evidence type="ECO:0000259" key="16">
    <source>
        <dbReference type="PROSITE" id="PS51371"/>
    </source>
</evidence>
<dbReference type="Pfam" id="PF01595">
    <property type="entry name" value="CNNM"/>
    <property type="match status" value="1"/>
</dbReference>
<evidence type="ECO:0000256" key="14">
    <source>
        <dbReference type="SAM" id="MobiDB-lite"/>
    </source>
</evidence>
<dbReference type="InterPro" id="IPR002550">
    <property type="entry name" value="CNNM"/>
</dbReference>
<evidence type="ECO:0000256" key="11">
    <source>
        <dbReference type="PROSITE-ProRule" id="PRU00703"/>
    </source>
</evidence>
<keyword evidence="10 12" id="KW-0472">Membrane</keyword>
<evidence type="ECO:0000256" key="2">
    <source>
        <dbReference type="ARBA" id="ARBA00010484"/>
    </source>
</evidence>